<organism evidence="3 4">
    <name type="scientific">Dictyobacter vulcani</name>
    <dbReference type="NCBI Taxonomy" id="2607529"/>
    <lineage>
        <taxon>Bacteria</taxon>
        <taxon>Bacillati</taxon>
        <taxon>Chloroflexota</taxon>
        <taxon>Ktedonobacteria</taxon>
        <taxon>Ktedonobacterales</taxon>
        <taxon>Dictyobacteraceae</taxon>
        <taxon>Dictyobacter</taxon>
    </lineage>
</organism>
<dbReference type="Pfam" id="PF11796">
    <property type="entry name" value="DUF3323"/>
    <property type="match status" value="1"/>
</dbReference>
<dbReference type="InterPro" id="IPR036078">
    <property type="entry name" value="Spo11/TopoVI_A_sf"/>
</dbReference>
<dbReference type="InterPro" id="IPR013495">
    <property type="entry name" value="CHP02679"/>
</dbReference>
<feature type="domain" description="Conserved hypothetical protein CHP02679 N terminus" evidence="2">
    <location>
        <begin position="54"/>
        <end position="273"/>
    </location>
</feature>
<keyword evidence="4" id="KW-1185">Reference proteome</keyword>
<sequence length="460" mass="51596">MADVDQTGHHTDSPEPHAGDAQAIRHMVTFFQRPAFQRLLQMLRQKYIERGEIEGQVVLTASLPEERREIASFLGKPLYPTDTLRIKLRDVEAALRQSRFQCSLVDLLQVMFPDQPLITRPQQRQLRLHRQEQFWQQLQALQASQAEGQQGYRWLLQGNHGLAWLFSQYKNAPSEEQQRQLASIQTVLLALNRLPEATSPQRLAIFAQNITGDPHCLDGGRPAGRLLLMALNDLTEPPLDAAFQGRAMELQLYHNAHLLVDTISSAVAVFNLAHAVDLDGKSDPLLEAAGARILLLPLAQLLRWQRITPTAPAIYLIENPQVFEEVVANLSNSPDSSTPTIICTSGWPGMAVMKLLDLLAQDSADHHFYYSGDFDLKGLQIAAYLQDAYPQHCRFWHFDPQAYAMALGAGEGIVASSDELQQLQSSVERFGPLVEQMQMTGRWAYQEGIVSLLISDVLVI</sequence>
<reference evidence="3 4" key="1">
    <citation type="submission" date="2019-10" db="EMBL/GenBank/DDBJ databases">
        <title>Dictyobacter vulcani sp. nov., within the class Ktedonobacteria, isolated from soil of volcanic Mt. Zao.</title>
        <authorList>
            <person name="Zheng Y."/>
            <person name="Wang C.M."/>
            <person name="Sakai Y."/>
            <person name="Abe K."/>
            <person name="Yokota A."/>
            <person name="Yabe S."/>
        </authorList>
    </citation>
    <scope>NUCLEOTIDE SEQUENCE [LARGE SCALE GENOMIC DNA]</scope>
    <source>
        <strain evidence="3 4">W12</strain>
    </source>
</reference>
<evidence type="ECO:0000259" key="2">
    <source>
        <dbReference type="Pfam" id="PF11796"/>
    </source>
</evidence>
<dbReference type="Proteomes" id="UP000326912">
    <property type="component" value="Unassembled WGS sequence"/>
</dbReference>
<evidence type="ECO:0000259" key="1">
    <source>
        <dbReference type="Pfam" id="PF09664"/>
    </source>
</evidence>
<dbReference type="EMBL" id="BKZW01000001">
    <property type="protein sequence ID" value="GER86492.1"/>
    <property type="molecule type" value="Genomic_DNA"/>
</dbReference>
<dbReference type="InterPro" id="IPR024465">
    <property type="entry name" value="DUF2399"/>
</dbReference>
<dbReference type="NCBIfam" id="TIGR02679">
    <property type="entry name" value="TIGR02679 family protein"/>
    <property type="match status" value="1"/>
</dbReference>
<evidence type="ECO:0008006" key="5">
    <source>
        <dbReference type="Google" id="ProtNLM"/>
    </source>
</evidence>
<evidence type="ECO:0000313" key="4">
    <source>
        <dbReference type="Proteomes" id="UP000326912"/>
    </source>
</evidence>
<feature type="domain" description="DUF2399" evidence="1">
    <location>
        <begin position="296"/>
        <end position="457"/>
    </location>
</feature>
<accession>A0A5J4KHX6</accession>
<evidence type="ECO:0000313" key="3">
    <source>
        <dbReference type="EMBL" id="GER86492.1"/>
    </source>
</evidence>
<dbReference type="GO" id="GO:0005694">
    <property type="term" value="C:chromosome"/>
    <property type="evidence" value="ECO:0007669"/>
    <property type="project" value="InterPro"/>
</dbReference>
<comment type="caution">
    <text evidence="3">The sequence shown here is derived from an EMBL/GenBank/DDBJ whole genome shotgun (WGS) entry which is preliminary data.</text>
</comment>
<dbReference type="AlphaFoldDB" id="A0A5J4KHX6"/>
<protein>
    <recommendedName>
        <fullName evidence="5">TIGR02679 family protein</fullName>
    </recommendedName>
</protein>
<dbReference type="Pfam" id="PF09664">
    <property type="entry name" value="DUF2399"/>
    <property type="match status" value="1"/>
</dbReference>
<proteinExistence type="predicted"/>
<dbReference type="GO" id="GO:0003677">
    <property type="term" value="F:DNA binding"/>
    <property type="evidence" value="ECO:0007669"/>
    <property type="project" value="InterPro"/>
</dbReference>
<name>A0A5J4KHX6_9CHLR</name>
<dbReference type="RefSeq" id="WP_151754614.1">
    <property type="nucleotide sequence ID" value="NZ_BKZW01000001.1"/>
</dbReference>
<dbReference type="SUPFAM" id="SSF56726">
    <property type="entry name" value="DNA topoisomerase IV, alpha subunit"/>
    <property type="match status" value="1"/>
</dbReference>
<gene>
    <name evidence="3" type="ORF">KDW_06540</name>
</gene>
<dbReference type="InterPro" id="IPR024466">
    <property type="entry name" value="CHP02679_N"/>
</dbReference>